<comment type="subcellular location">
    <subcellularLocation>
        <location evidence="1">Endomembrane system</location>
        <topology evidence="1">Multi-pass membrane protein</topology>
    </subcellularLocation>
</comment>
<keyword evidence="7" id="KW-1185">Reference proteome</keyword>
<dbReference type="GO" id="GO:0016020">
    <property type="term" value="C:membrane"/>
    <property type="evidence" value="ECO:0007669"/>
    <property type="project" value="InterPro"/>
</dbReference>
<dbReference type="Pfam" id="PF04750">
    <property type="entry name" value="Far-17a_AIG1"/>
    <property type="match status" value="1"/>
</dbReference>
<accession>S8AKW1</accession>
<gene>
    <name evidence="6" type="ORF">H072_4365</name>
</gene>
<dbReference type="OrthoDB" id="1898221at2759"/>
<keyword evidence="3 5" id="KW-1133">Transmembrane helix</keyword>
<feature type="transmembrane region" description="Helical" evidence="5">
    <location>
        <begin position="129"/>
        <end position="150"/>
    </location>
</feature>
<evidence type="ECO:0000256" key="4">
    <source>
        <dbReference type="ARBA" id="ARBA00023136"/>
    </source>
</evidence>
<dbReference type="EMBL" id="AQGS01000222">
    <property type="protein sequence ID" value="EPS41731.1"/>
    <property type="molecule type" value="Genomic_DNA"/>
</dbReference>
<evidence type="ECO:0000313" key="6">
    <source>
        <dbReference type="EMBL" id="EPS41731.1"/>
    </source>
</evidence>
<sequence>MATTGNQLGDKVKAVERAAINATRPLIERHPLQRLESPSQTVSAVIHIDRTLVVPPEIHIDPITDLMFHCFPAVFMFLDLVLLSPPWTIKALPAFGLSSVIAVGYWWWVNYCYEYNGFYPYPLFALLDTQKRAILFGTSAVIMGVMMLVLKGAYGLLNGFEAMEVAGKPYMPKEKKEKKEL</sequence>
<reference evidence="6 7" key="1">
    <citation type="journal article" date="2013" name="PLoS Genet.">
        <title>Genomic mechanisms accounting for the adaptation to parasitism in nematode-trapping fungi.</title>
        <authorList>
            <person name="Meerupati T."/>
            <person name="Andersson K.M."/>
            <person name="Friman E."/>
            <person name="Kumar D."/>
            <person name="Tunlid A."/>
            <person name="Ahren D."/>
        </authorList>
    </citation>
    <scope>NUCLEOTIDE SEQUENCE [LARGE SCALE GENOMIC DNA]</scope>
    <source>
        <strain evidence="6 7">CBS 200.50</strain>
    </source>
</reference>
<evidence type="ECO:0000256" key="1">
    <source>
        <dbReference type="ARBA" id="ARBA00004127"/>
    </source>
</evidence>
<dbReference type="HOGENOM" id="CLU_1488960_0_0_1"/>
<comment type="caution">
    <text evidence="6">The sequence shown here is derived from an EMBL/GenBank/DDBJ whole genome shotgun (WGS) entry which is preliminary data.</text>
</comment>
<reference evidence="7" key="2">
    <citation type="submission" date="2013-04" db="EMBL/GenBank/DDBJ databases">
        <title>Genomic mechanisms accounting for the adaptation to parasitism in nematode-trapping fungi.</title>
        <authorList>
            <person name="Ahren D.G."/>
        </authorList>
    </citation>
    <scope>NUCLEOTIDE SEQUENCE [LARGE SCALE GENOMIC DNA]</scope>
    <source>
        <strain evidence="7">CBS 200.50</strain>
    </source>
</reference>
<dbReference type="InterPro" id="IPR006838">
    <property type="entry name" value="ADTRP_AIG1"/>
</dbReference>
<organism evidence="6 7">
    <name type="scientific">Dactylellina haptotyla (strain CBS 200.50)</name>
    <name type="common">Nematode-trapping fungus</name>
    <name type="synonym">Monacrosporium haptotylum</name>
    <dbReference type="NCBI Taxonomy" id="1284197"/>
    <lineage>
        <taxon>Eukaryota</taxon>
        <taxon>Fungi</taxon>
        <taxon>Dikarya</taxon>
        <taxon>Ascomycota</taxon>
        <taxon>Pezizomycotina</taxon>
        <taxon>Orbiliomycetes</taxon>
        <taxon>Orbiliales</taxon>
        <taxon>Orbiliaceae</taxon>
        <taxon>Dactylellina</taxon>
    </lineage>
</organism>
<dbReference type="eggNOG" id="KOG3989">
    <property type="taxonomic scope" value="Eukaryota"/>
</dbReference>
<dbReference type="GO" id="GO:0012505">
    <property type="term" value="C:endomembrane system"/>
    <property type="evidence" value="ECO:0007669"/>
    <property type="project" value="UniProtKB-SubCell"/>
</dbReference>
<feature type="transmembrane region" description="Helical" evidence="5">
    <location>
        <begin position="91"/>
        <end position="109"/>
    </location>
</feature>
<proteinExistence type="predicted"/>
<evidence type="ECO:0000313" key="7">
    <source>
        <dbReference type="Proteomes" id="UP000015100"/>
    </source>
</evidence>
<keyword evidence="2 5" id="KW-0812">Transmembrane</keyword>
<dbReference type="Proteomes" id="UP000015100">
    <property type="component" value="Unassembled WGS sequence"/>
</dbReference>
<name>S8AKW1_DACHA</name>
<evidence type="ECO:0000256" key="5">
    <source>
        <dbReference type="SAM" id="Phobius"/>
    </source>
</evidence>
<dbReference type="AlphaFoldDB" id="S8AKW1"/>
<dbReference type="PANTHER" id="PTHR10989">
    <property type="entry name" value="ANDROGEN-INDUCED PROTEIN 1-RELATED"/>
    <property type="match status" value="1"/>
</dbReference>
<evidence type="ECO:0000256" key="3">
    <source>
        <dbReference type="ARBA" id="ARBA00022989"/>
    </source>
</evidence>
<evidence type="ECO:0000256" key="2">
    <source>
        <dbReference type="ARBA" id="ARBA00022692"/>
    </source>
</evidence>
<keyword evidence="4 5" id="KW-0472">Membrane</keyword>
<dbReference type="PANTHER" id="PTHR10989:SF16">
    <property type="entry name" value="AT02829P-RELATED"/>
    <property type="match status" value="1"/>
</dbReference>
<protein>
    <submittedName>
        <fullName evidence="6">Uncharacterized protein</fullName>
    </submittedName>
</protein>